<evidence type="ECO:0000256" key="2">
    <source>
        <dbReference type="ARBA" id="ARBA00023157"/>
    </source>
</evidence>
<dbReference type="InterPro" id="IPR052444">
    <property type="entry name" value="Spz/Toll_ligand-like"/>
</dbReference>
<dbReference type="EMBL" id="JAVRJZ010000002">
    <property type="protein sequence ID" value="KAK2725948.1"/>
    <property type="molecule type" value="Genomic_DNA"/>
</dbReference>
<dbReference type="FunFam" id="2.10.90.10:FF:000056">
    <property type="entry name" value="Protein spaetzle"/>
    <property type="match status" value="1"/>
</dbReference>
<dbReference type="GO" id="GO:0021556">
    <property type="term" value="P:central nervous system formation"/>
    <property type="evidence" value="ECO:0007669"/>
    <property type="project" value="TreeGrafter"/>
</dbReference>
<dbReference type="GO" id="GO:0005615">
    <property type="term" value="C:extracellular space"/>
    <property type="evidence" value="ECO:0007669"/>
    <property type="project" value="UniProtKB-ARBA"/>
</dbReference>
<dbReference type="PANTHER" id="PTHR23199">
    <property type="entry name" value="NEUROTROPHIN 1-RELATED"/>
    <property type="match status" value="1"/>
</dbReference>
<keyword evidence="1 5" id="KW-0732">Signal</keyword>
<protein>
    <recommendedName>
        <fullName evidence="6">Spaetzle domain-containing protein</fullName>
    </recommendedName>
</protein>
<proteinExistence type="predicted"/>
<feature type="region of interest" description="Disordered" evidence="4">
    <location>
        <begin position="149"/>
        <end position="175"/>
    </location>
</feature>
<sequence length="360" mass="40341">MILKELVKILQICQVIALILSSANAFPHAKARFVFPEVESLASFAEPRGLTFGSSSEREELGKRPIIPRTEAKISLGFQKVIQSATKKPTRHKPLNFKPDKIVFGPSIINKTKIYDENADVEVLPSLKPGGRTKEDMVFFPDDVELITTSETPSDRSDQDDQLQGQPSFEAKPCANDVMCDDSEEYPGDAVLRRVLSNFEAVKEFFRQEADVSASIDIGTRRGQGNSPLDPYYEVDEKPLCIAESITRYPRRAKTASDNWLLVVNHENYTQGVRIEKCVAENSECFLGDQLAPLGYKTVCRQKFAYRKLLAITPDGRTIAESFSTPSCCTCHVKLIYPALRSKLKTSLRRQTSPQRTVLT</sequence>
<evidence type="ECO:0000313" key="8">
    <source>
        <dbReference type="Proteomes" id="UP001187531"/>
    </source>
</evidence>
<keyword evidence="2" id="KW-1015">Disulfide bond</keyword>
<feature type="signal peptide" evidence="5">
    <location>
        <begin position="1"/>
        <end position="25"/>
    </location>
</feature>
<dbReference type="Gene3D" id="2.10.90.10">
    <property type="entry name" value="Cystine-knot cytokines"/>
    <property type="match status" value="1"/>
</dbReference>
<reference evidence="7" key="1">
    <citation type="submission" date="2023-07" db="EMBL/GenBank/DDBJ databases">
        <title>Chromosome-level genome assembly of Artemia franciscana.</title>
        <authorList>
            <person name="Jo E."/>
        </authorList>
    </citation>
    <scope>NUCLEOTIDE SEQUENCE</scope>
    <source>
        <tissue evidence="7">Whole body</tissue>
    </source>
</reference>
<dbReference type="Proteomes" id="UP001187531">
    <property type="component" value="Unassembled WGS sequence"/>
</dbReference>
<dbReference type="GO" id="GO:0005121">
    <property type="term" value="F:Toll binding"/>
    <property type="evidence" value="ECO:0007669"/>
    <property type="project" value="TreeGrafter"/>
</dbReference>
<evidence type="ECO:0000313" key="7">
    <source>
        <dbReference type="EMBL" id="KAK2725948.1"/>
    </source>
</evidence>
<evidence type="ECO:0000259" key="6">
    <source>
        <dbReference type="Pfam" id="PF16077"/>
    </source>
</evidence>
<gene>
    <name evidence="7" type="ORF">QYM36_000434</name>
</gene>
<evidence type="ECO:0000256" key="5">
    <source>
        <dbReference type="SAM" id="SignalP"/>
    </source>
</evidence>
<dbReference type="AlphaFoldDB" id="A0AA88IB21"/>
<dbReference type="InterPro" id="IPR029034">
    <property type="entry name" value="Cystine-knot_cytokine"/>
</dbReference>
<keyword evidence="8" id="KW-1185">Reference proteome</keyword>
<evidence type="ECO:0000256" key="3">
    <source>
        <dbReference type="ARBA" id="ARBA00023180"/>
    </source>
</evidence>
<feature type="domain" description="Spaetzle" evidence="6">
    <location>
        <begin position="239"/>
        <end position="333"/>
    </location>
</feature>
<dbReference type="PANTHER" id="PTHR23199:SF12">
    <property type="entry name" value="NEUROTROPHIN 1-RELATED"/>
    <property type="match status" value="1"/>
</dbReference>
<dbReference type="InterPro" id="IPR032104">
    <property type="entry name" value="Spaetzle"/>
</dbReference>
<accession>A0AA88IB21</accession>
<evidence type="ECO:0000256" key="4">
    <source>
        <dbReference type="SAM" id="MobiDB-lite"/>
    </source>
</evidence>
<dbReference type="GO" id="GO:0008083">
    <property type="term" value="F:growth factor activity"/>
    <property type="evidence" value="ECO:0007669"/>
    <property type="project" value="TreeGrafter"/>
</dbReference>
<dbReference type="GO" id="GO:0045087">
    <property type="term" value="P:innate immune response"/>
    <property type="evidence" value="ECO:0007669"/>
    <property type="project" value="TreeGrafter"/>
</dbReference>
<feature type="chain" id="PRO_5041693494" description="Spaetzle domain-containing protein" evidence="5">
    <location>
        <begin position="26"/>
        <end position="360"/>
    </location>
</feature>
<evidence type="ECO:0000256" key="1">
    <source>
        <dbReference type="ARBA" id="ARBA00022729"/>
    </source>
</evidence>
<dbReference type="Pfam" id="PF16077">
    <property type="entry name" value="Spaetzle"/>
    <property type="match status" value="1"/>
</dbReference>
<organism evidence="7 8">
    <name type="scientific">Artemia franciscana</name>
    <name type="common">Brine shrimp</name>
    <name type="synonym">Artemia sanfranciscana</name>
    <dbReference type="NCBI Taxonomy" id="6661"/>
    <lineage>
        <taxon>Eukaryota</taxon>
        <taxon>Metazoa</taxon>
        <taxon>Ecdysozoa</taxon>
        <taxon>Arthropoda</taxon>
        <taxon>Crustacea</taxon>
        <taxon>Branchiopoda</taxon>
        <taxon>Anostraca</taxon>
        <taxon>Artemiidae</taxon>
        <taxon>Artemia</taxon>
    </lineage>
</organism>
<comment type="caution">
    <text evidence="7">The sequence shown here is derived from an EMBL/GenBank/DDBJ whole genome shotgun (WGS) entry which is preliminary data.</text>
</comment>
<dbReference type="SUPFAM" id="SSF57501">
    <property type="entry name" value="Cystine-knot cytokines"/>
    <property type="match status" value="1"/>
</dbReference>
<keyword evidence="3" id="KW-0325">Glycoprotein</keyword>
<name>A0AA88IB21_ARTSF</name>